<dbReference type="EMBL" id="CP012673">
    <property type="protein sequence ID" value="AUX40454.1"/>
    <property type="molecule type" value="Genomic_DNA"/>
</dbReference>
<dbReference type="OrthoDB" id="5504349at2"/>
<name>A0A2L0EMC9_SORCE</name>
<protein>
    <submittedName>
        <fullName evidence="2">Uncharacterized protein</fullName>
    </submittedName>
</protein>
<evidence type="ECO:0000313" key="3">
    <source>
        <dbReference type="Proteomes" id="UP000238348"/>
    </source>
</evidence>
<gene>
    <name evidence="2" type="ORF">SOCE26_018550</name>
</gene>
<dbReference type="RefSeq" id="WP_159396784.1">
    <property type="nucleotide sequence ID" value="NZ_CP012673.1"/>
</dbReference>
<organism evidence="2 3">
    <name type="scientific">Sorangium cellulosum</name>
    <name type="common">Polyangium cellulosum</name>
    <dbReference type="NCBI Taxonomy" id="56"/>
    <lineage>
        <taxon>Bacteria</taxon>
        <taxon>Pseudomonadati</taxon>
        <taxon>Myxococcota</taxon>
        <taxon>Polyangia</taxon>
        <taxon>Polyangiales</taxon>
        <taxon>Polyangiaceae</taxon>
        <taxon>Sorangium</taxon>
    </lineage>
</organism>
<proteinExistence type="predicted"/>
<dbReference type="Proteomes" id="UP000238348">
    <property type="component" value="Chromosome"/>
</dbReference>
<feature type="region of interest" description="Disordered" evidence="1">
    <location>
        <begin position="226"/>
        <end position="256"/>
    </location>
</feature>
<accession>A0A2L0EMC9</accession>
<evidence type="ECO:0000313" key="2">
    <source>
        <dbReference type="EMBL" id="AUX40454.1"/>
    </source>
</evidence>
<sequence length="319" mass="32171">MAAPIVVDIASGPAVSGELAAILVEACSRAAGGGGCVLGDPKRTGGSIRALAVVWLDGPDHRRLRVDVASLGSPDGALHSRELEFRDEDPLPDRYRTAGLTVAAMAAARAGAPAPPAGADPGRTAGEAPPRPVGWFAGAGGLAGSGLEGGPARIGGWIMAAVLDPRSGFFGTLSASYAAAATRDPAPGLSVQWLTLGGGGGLAAPIEPLDVLVRTRIEAVAGWTRAAARDEAEPTDPAPAKPMDPARPPEPAKTAQSWGLGARGAVDLVWPADAAVALVGGAEAFLQIHGTNFRVHLKPEPKLPLGGFTGTLGVQLRLH</sequence>
<dbReference type="AlphaFoldDB" id="A0A2L0EMC9"/>
<reference evidence="2 3" key="1">
    <citation type="submission" date="2015-09" db="EMBL/GenBank/DDBJ databases">
        <title>Sorangium comparison.</title>
        <authorList>
            <person name="Zaburannyi N."/>
            <person name="Bunk B."/>
            <person name="Overmann J."/>
            <person name="Mueller R."/>
        </authorList>
    </citation>
    <scope>NUCLEOTIDE SEQUENCE [LARGE SCALE GENOMIC DNA]</scope>
    <source>
        <strain evidence="2 3">So ce26</strain>
    </source>
</reference>
<evidence type="ECO:0000256" key="1">
    <source>
        <dbReference type="SAM" id="MobiDB-lite"/>
    </source>
</evidence>
<feature type="compositionally biased region" description="Pro residues" evidence="1">
    <location>
        <begin position="236"/>
        <end position="251"/>
    </location>
</feature>